<accession>A0ABW4I7X4</accession>
<comment type="caution">
    <text evidence="1">The sequence shown here is derived from an EMBL/GenBank/DDBJ whole genome shotgun (WGS) entry which is preliminary data.</text>
</comment>
<dbReference type="Proteomes" id="UP001597115">
    <property type="component" value="Unassembled WGS sequence"/>
</dbReference>
<organism evidence="1 2">
    <name type="scientific">Sphingomonas tabacisoli</name>
    <dbReference type="NCBI Taxonomy" id="2249466"/>
    <lineage>
        <taxon>Bacteria</taxon>
        <taxon>Pseudomonadati</taxon>
        <taxon>Pseudomonadota</taxon>
        <taxon>Alphaproteobacteria</taxon>
        <taxon>Sphingomonadales</taxon>
        <taxon>Sphingomonadaceae</taxon>
        <taxon>Sphingomonas</taxon>
    </lineage>
</organism>
<reference evidence="2" key="1">
    <citation type="journal article" date="2019" name="Int. J. Syst. Evol. Microbiol.">
        <title>The Global Catalogue of Microorganisms (GCM) 10K type strain sequencing project: providing services to taxonomists for standard genome sequencing and annotation.</title>
        <authorList>
            <consortium name="The Broad Institute Genomics Platform"/>
            <consortium name="The Broad Institute Genome Sequencing Center for Infectious Disease"/>
            <person name="Wu L."/>
            <person name="Ma J."/>
        </authorList>
    </citation>
    <scope>NUCLEOTIDE SEQUENCE [LARGE SCALE GENOMIC DNA]</scope>
    <source>
        <strain evidence="2">CGMCC 1.16275</strain>
    </source>
</reference>
<evidence type="ECO:0000313" key="1">
    <source>
        <dbReference type="EMBL" id="MFD1612919.1"/>
    </source>
</evidence>
<proteinExistence type="predicted"/>
<keyword evidence="2" id="KW-1185">Reference proteome</keyword>
<dbReference type="EMBL" id="JBHUDY010000002">
    <property type="protein sequence ID" value="MFD1612919.1"/>
    <property type="molecule type" value="Genomic_DNA"/>
</dbReference>
<sequence length="145" mass="15834">MIFTKQDGKYDLLEIVRADSSVERIDCPKQGIIPHDMVHYAVEKELGARGFMRAAVAGEASGYAPMSEVEAEAIERLVETMQADAWGAPGTAGDLLDLYRMTCEARGHASIAVEPASIDAIKDEMTRLQLEWDEVPAGGTMELSF</sequence>
<name>A0ABW4I7X4_9SPHN</name>
<gene>
    <name evidence="1" type="ORF">ACFSCW_14030</name>
</gene>
<evidence type="ECO:0000313" key="2">
    <source>
        <dbReference type="Proteomes" id="UP001597115"/>
    </source>
</evidence>
<protein>
    <submittedName>
        <fullName evidence="1">Uncharacterized protein</fullName>
    </submittedName>
</protein>
<dbReference type="RefSeq" id="WP_380890484.1">
    <property type="nucleotide sequence ID" value="NZ_JBHUDY010000002.1"/>
</dbReference>